<dbReference type="Proteomes" id="UP000199469">
    <property type="component" value="Unassembled WGS sequence"/>
</dbReference>
<dbReference type="EMBL" id="FOIU01000007">
    <property type="protein sequence ID" value="SEW49749.1"/>
    <property type="molecule type" value="Genomic_DNA"/>
</dbReference>
<dbReference type="OrthoDB" id="1442380at2"/>
<sequence>MAQNLKLEIFKIAIKKRNSRSKEFLNFKDLFKSIGEEKEEAYLQFISDYRGLFDGKFKTDGKGTKSISTTNDNNFTPRSTQNIIDGEIFGGSIGNLETIYDLNNAIEEKGKIGLDQIASVPFFVKLWTPFDHNSGILMIQSYSDYTVSELFKIVLRKFITGYGFTLVYSPFTPKDIKDQYLKNSHVYEMKIIKDNISRGKRKIINPIFADEKNLKITVTVSGFKHNVTDFWSKLKGQGINKLIGANLEDLDISEQNGYDLKAYYKDEDGHLANVGINKTLDITPTIFLPDEIKSNETHHYDYVKIKKFTDGILNKIKREIGYKN</sequence>
<name>A0A1I0S6R7_9FLAO</name>
<evidence type="ECO:0000313" key="2">
    <source>
        <dbReference type="Proteomes" id="UP000199469"/>
    </source>
</evidence>
<organism evidence="1 2">
    <name type="scientific">Chryseobacterium wanjuense</name>
    <dbReference type="NCBI Taxonomy" id="356305"/>
    <lineage>
        <taxon>Bacteria</taxon>
        <taxon>Pseudomonadati</taxon>
        <taxon>Bacteroidota</taxon>
        <taxon>Flavobacteriia</taxon>
        <taxon>Flavobacteriales</taxon>
        <taxon>Weeksellaceae</taxon>
        <taxon>Chryseobacterium group</taxon>
        <taxon>Chryseobacterium</taxon>
    </lineage>
</organism>
<keyword evidence="2" id="KW-1185">Reference proteome</keyword>
<proteinExistence type="predicted"/>
<dbReference type="STRING" id="356305.SAMN05421841_4312"/>
<accession>A0A1I0S6R7</accession>
<dbReference type="AlphaFoldDB" id="A0A1I0S6R7"/>
<dbReference type="RefSeq" id="WP_089796360.1">
    <property type="nucleotide sequence ID" value="NZ_FOIU01000007.1"/>
</dbReference>
<reference evidence="2" key="1">
    <citation type="submission" date="2016-10" db="EMBL/GenBank/DDBJ databases">
        <authorList>
            <person name="Varghese N."/>
            <person name="Submissions S."/>
        </authorList>
    </citation>
    <scope>NUCLEOTIDE SEQUENCE [LARGE SCALE GENOMIC DNA]</scope>
    <source>
        <strain evidence="2">DSM 17724</strain>
    </source>
</reference>
<protein>
    <submittedName>
        <fullName evidence="1">Uncharacterized protein</fullName>
    </submittedName>
</protein>
<evidence type="ECO:0000313" key="1">
    <source>
        <dbReference type="EMBL" id="SEW49749.1"/>
    </source>
</evidence>
<gene>
    <name evidence="1" type="ORF">SAMN05421841_4312</name>
</gene>